<comment type="caution">
    <text evidence="4">The sequence shown here is derived from an EMBL/GenBank/DDBJ whole genome shotgun (WGS) entry which is preliminary data.</text>
</comment>
<dbReference type="GO" id="GO:0004165">
    <property type="term" value="F:delta(3)-delta(2)-enoyl-CoA isomerase activity"/>
    <property type="evidence" value="ECO:0007669"/>
    <property type="project" value="UniProtKB-ARBA"/>
</dbReference>
<protein>
    <submittedName>
        <fullName evidence="4">Uncharacterized protein</fullName>
    </submittedName>
</protein>
<dbReference type="GO" id="GO:0006635">
    <property type="term" value="P:fatty acid beta-oxidation"/>
    <property type="evidence" value="ECO:0007669"/>
    <property type="project" value="TreeGrafter"/>
</dbReference>
<dbReference type="Proteomes" id="UP000301737">
    <property type="component" value="Unassembled WGS sequence"/>
</dbReference>
<accession>A0A4C2E1Y7</accession>
<comment type="subcellular location">
    <subcellularLocation>
        <location evidence="1">Peroxisome</location>
    </subcellularLocation>
</comment>
<sequence>MNLIRFSQFYKVAEVFFSSGADFTSIAQTSKSQSGVSELKKWLDNFLSRNSYVTNVFNRHKKILICCLNGPAIGLSAALCVLCDIVYAMNDQIYLKFPFVELGLVMEGGTSVTLPLKLGHSKTMETILFNKNLNYDDLKGTIVTRNYNMTDTQEFNQRVITDLKQLAKDVYFPSILGIKKLIAANYMDNVLRANSAETSDAITSWVNGEPQRRFRMSQKKPRKNKI</sequence>
<dbReference type="PANTHER" id="PTHR43684:SF1">
    <property type="entry name" value="ENOYL-COA DELTA ISOMERASE 2"/>
    <property type="match status" value="1"/>
</dbReference>
<organism evidence="4 5">
    <name type="scientific">Zygosaccharomyces mellis</name>
    <dbReference type="NCBI Taxonomy" id="42258"/>
    <lineage>
        <taxon>Eukaryota</taxon>
        <taxon>Fungi</taxon>
        <taxon>Dikarya</taxon>
        <taxon>Ascomycota</taxon>
        <taxon>Saccharomycotina</taxon>
        <taxon>Saccharomycetes</taxon>
        <taxon>Saccharomycetales</taxon>
        <taxon>Saccharomycetaceae</taxon>
        <taxon>Zygosaccharomyces</taxon>
    </lineage>
</organism>
<dbReference type="Gene3D" id="3.90.226.10">
    <property type="entry name" value="2-enoyl-CoA Hydratase, Chain A, domain 1"/>
    <property type="match status" value="1"/>
</dbReference>
<evidence type="ECO:0000313" key="4">
    <source>
        <dbReference type="EMBL" id="GCE97951.1"/>
    </source>
</evidence>
<dbReference type="EMBL" id="BIMX01000003">
    <property type="protein sequence ID" value="GCE97951.1"/>
    <property type="molecule type" value="Genomic_DNA"/>
</dbReference>
<dbReference type="PANTHER" id="PTHR43684">
    <property type="match status" value="1"/>
</dbReference>
<evidence type="ECO:0000256" key="2">
    <source>
        <dbReference type="ARBA" id="ARBA00023140"/>
    </source>
</evidence>
<gene>
    <name evidence="4" type="ORF">ZYGM_004153</name>
</gene>
<dbReference type="CDD" id="cd06558">
    <property type="entry name" value="crotonase-like"/>
    <property type="match status" value="1"/>
</dbReference>
<evidence type="ECO:0000256" key="1">
    <source>
        <dbReference type="ARBA" id="ARBA00004275"/>
    </source>
</evidence>
<keyword evidence="3" id="KW-0413">Isomerase</keyword>
<dbReference type="InterPro" id="IPR001753">
    <property type="entry name" value="Enoyl-CoA_hydra/iso"/>
</dbReference>
<dbReference type="OrthoDB" id="2018133at2759"/>
<evidence type="ECO:0000256" key="3">
    <source>
        <dbReference type="ARBA" id="ARBA00023235"/>
    </source>
</evidence>
<reference evidence="4 5" key="1">
    <citation type="submission" date="2019-01" db="EMBL/GenBank/DDBJ databases">
        <title>Draft Genome Sequencing of Zygosaccharomyces mellis Ca-7.</title>
        <authorList>
            <person name="Shiwa Y."/>
            <person name="Kanesaki Y."/>
            <person name="Ishige T."/>
            <person name="Mura K."/>
            <person name="Hori T."/>
            <person name="Tamura T."/>
        </authorList>
    </citation>
    <scope>NUCLEOTIDE SEQUENCE [LARGE SCALE GENOMIC DNA]</scope>
    <source>
        <strain evidence="4 5">Ca-7</strain>
    </source>
</reference>
<dbReference type="InterPro" id="IPR029045">
    <property type="entry name" value="ClpP/crotonase-like_dom_sf"/>
</dbReference>
<keyword evidence="2" id="KW-0576">Peroxisome</keyword>
<dbReference type="InterPro" id="IPR051053">
    <property type="entry name" value="ECH/Chromodomain_protein"/>
</dbReference>
<dbReference type="AlphaFoldDB" id="A0A4C2E1Y7"/>
<keyword evidence="5" id="KW-1185">Reference proteome</keyword>
<name>A0A4C2E1Y7_9SACH</name>
<dbReference type="Pfam" id="PF00378">
    <property type="entry name" value="ECH_1"/>
    <property type="match status" value="1"/>
</dbReference>
<evidence type="ECO:0000313" key="5">
    <source>
        <dbReference type="Proteomes" id="UP000301737"/>
    </source>
</evidence>
<proteinExistence type="predicted"/>
<dbReference type="GO" id="GO:0005782">
    <property type="term" value="C:peroxisomal matrix"/>
    <property type="evidence" value="ECO:0007669"/>
    <property type="project" value="TreeGrafter"/>
</dbReference>
<dbReference type="SUPFAM" id="SSF52096">
    <property type="entry name" value="ClpP/crotonase"/>
    <property type="match status" value="1"/>
</dbReference>